<proteinExistence type="predicted"/>
<comment type="caution">
    <text evidence="1">The sequence shown here is derived from an EMBL/GenBank/DDBJ whole genome shotgun (WGS) entry which is preliminary data.</text>
</comment>
<sequence length="58" mass="6753">MAPELHTETIIKKNTKNYKLYNTTVSAGTLTFGKRIRFKNNEFVGTPSKKQFRVRSNF</sequence>
<evidence type="ECO:0000313" key="1">
    <source>
        <dbReference type="EMBL" id="EMO42108.1"/>
    </source>
</evidence>
<name>M6UXT4_9LEPT</name>
<reference evidence="1 2" key="1">
    <citation type="submission" date="2013-01" db="EMBL/GenBank/DDBJ databases">
        <authorList>
            <person name="Harkins D.M."/>
            <person name="Durkin A.S."/>
            <person name="Brinkac L.M."/>
            <person name="Haft D.H."/>
            <person name="Selengut J.D."/>
            <person name="Sanka R."/>
            <person name="DePew J."/>
            <person name="Purushe J."/>
            <person name="Matthias M.A."/>
            <person name="Vinetz J.M."/>
            <person name="Sutton G.G."/>
            <person name="Nierman W.C."/>
            <person name="Fouts D.E."/>
        </authorList>
    </citation>
    <scope>NUCLEOTIDE SEQUENCE [LARGE SCALE GENOMIC DNA]</scope>
    <source>
        <strain evidence="1 2">ZUN142</strain>
    </source>
</reference>
<dbReference type="EMBL" id="AHOP02000016">
    <property type="protein sequence ID" value="EMO42108.1"/>
    <property type="molecule type" value="Genomic_DNA"/>
</dbReference>
<gene>
    <name evidence="1" type="ORF">LEP1GSC186_2296</name>
</gene>
<evidence type="ECO:0000313" key="2">
    <source>
        <dbReference type="Proteomes" id="UP000012153"/>
    </source>
</evidence>
<dbReference type="Proteomes" id="UP000012153">
    <property type="component" value="Unassembled WGS sequence"/>
</dbReference>
<accession>M6UXT4</accession>
<dbReference type="AlphaFoldDB" id="M6UXT4"/>
<organism evidence="1 2">
    <name type="scientific">Leptospira noguchii serovar Autumnalis str. ZUN142</name>
    <dbReference type="NCBI Taxonomy" id="1085540"/>
    <lineage>
        <taxon>Bacteria</taxon>
        <taxon>Pseudomonadati</taxon>
        <taxon>Spirochaetota</taxon>
        <taxon>Spirochaetia</taxon>
        <taxon>Leptospirales</taxon>
        <taxon>Leptospiraceae</taxon>
        <taxon>Leptospira</taxon>
    </lineage>
</organism>
<protein>
    <submittedName>
        <fullName evidence="1">Uncharacterized protein</fullName>
    </submittedName>
</protein>